<keyword evidence="2 3" id="KW-0378">Hydrolase</keyword>
<dbReference type="RefSeq" id="WP_240170434.1">
    <property type="nucleotide sequence ID" value="NZ_CP092365.1"/>
</dbReference>
<dbReference type="PANTHER" id="PTHR43918:SF4">
    <property type="entry name" value="CARBOXYLIC ESTER HYDROLASE"/>
    <property type="match status" value="1"/>
</dbReference>
<dbReference type="InterPro" id="IPR019826">
    <property type="entry name" value="Carboxylesterase_B_AS"/>
</dbReference>
<dbReference type="PROSITE" id="PS00122">
    <property type="entry name" value="CARBOXYLESTERASE_B_1"/>
    <property type="match status" value="1"/>
</dbReference>
<gene>
    <name evidence="5" type="ORF">MIU77_15045</name>
</gene>
<dbReference type="InterPro" id="IPR029058">
    <property type="entry name" value="AB_hydrolase_fold"/>
</dbReference>
<dbReference type="EMBL" id="CP092365">
    <property type="protein sequence ID" value="ULN52159.1"/>
    <property type="molecule type" value="Genomic_DNA"/>
</dbReference>
<dbReference type="InterPro" id="IPR002018">
    <property type="entry name" value="CarbesteraseB"/>
</dbReference>
<dbReference type="InterPro" id="IPR050654">
    <property type="entry name" value="AChE-related_enzymes"/>
</dbReference>
<evidence type="ECO:0000256" key="2">
    <source>
        <dbReference type="ARBA" id="ARBA00022801"/>
    </source>
</evidence>
<proteinExistence type="inferred from homology"/>
<dbReference type="Gene3D" id="3.40.50.1820">
    <property type="entry name" value="alpha/beta hydrolase"/>
    <property type="match status" value="1"/>
</dbReference>
<dbReference type="Proteomes" id="UP001055200">
    <property type="component" value="Chromosome"/>
</dbReference>
<dbReference type="SUPFAM" id="SSF53474">
    <property type="entry name" value="alpha/beta-Hydrolases"/>
    <property type="match status" value="1"/>
</dbReference>
<dbReference type="PROSITE" id="PS51257">
    <property type="entry name" value="PROKAR_LIPOPROTEIN"/>
    <property type="match status" value="1"/>
</dbReference>
<protein>
    <recommendedName>
        <fullName evidence="3">Carboxylic ester hydrolase</fullName>
        <ecNumber evidence="3">3.1.1.-</ecNumber>
    </recommendedName>
</protein>
<organism evidence="5 6">
    <name type="scientific">Mycolicibacillus parakoreensis</name>
    <dbReference type="NCBI Taxonomy" id="1069221"/>
    <lineage>
        <taxon>Bacteria</taxon>
        <taxon>Bacillati</taxon>
        <taxon>Actinomycetota</taxon>
        <taxon>Actinomycetes</taxon>
        <taxon>Mycobacteriales</taxon>
        <taxon>Mycobacteriaceae</taxon>
        <taxon>Mycolicibacillus</taxon>
    </lineage>
</organism>
<feature type="signal peptide" evidence="3">
    <location>
        <begin position="1"/>
        <end position="33"/>
    </location>
</feature>
<sequence length="551" mass="57645">MSTGSSRRRAWARPLLWTLVTVLVAAGCAQSHSATSAVAPDTRAPAAALAPDAAVVATESGAVRGVVGADHRLFAGIPYAAPPVGPWRWQPPRATTPWTGVRDATRPGPPCIQDTSAMGSEACLTVNVWTPLRRAAGRRPVLVWLHGGGFINGHGDIYDARRLASRGDVIVVTLNYRLGALGFLAHPALGPHGRVGNYGLLDQQAALRWVRDNISHFGGDPAKVTIAGESAGGMSVCDHLVAPASAGLFRSAIIQSGPCHAQVDIDTGERISETFAADLGCGGPEADPEAIARCLRALPVTRLATSPWYVHIDTHSLTGPVTGTAVLPVDPVDGFAAGRAAPVPVLVGSNHDEFTMFAALTYLRTGTELTAAGYPGALARTMGADAAAVQAQYPPARHGGSVSLAFAAAVGDHVFACVANRITEALAAHDAPVYAYEFADPRPPAPQGLAGTPFPLGASHALEVGYLFDVAGLPAPSPAQRRLSDQMIDYWARFVITGDPNGPGQPRWPAFEDRPGGARWMSLRPDGSRVTTDFAAEHQCRFWDALAAGSR</sequence>
<dbReference type="PANTHER" id="PTHR43918">
    <property type="entry name" value="ACETYLCHOLINESTERASE"/>
    <property type="match status" value="1"/>
</dbReference>
<reference evidence="5" key="1">
    <citation type="submission" date="2022-08" db="EMBL/GenBank/DDBJ databases">
        <title>Complete genome sequence of 14 non-tuberculosis mycobacteria type-strains.</title>
        <authorList>
            <person name="Igarashi Y."/>
            <person name="Osugi A."/>
            <person name="Mitarai S."/>
        </authorList>
    </citation>
    <scope>NUCLEOTIDE SEQUENCE</scope>
    <source>
        <strain evidence="5">DSM 45575</strain>
    </source>
</reference>
<evidence type="ECO:0000256" key="1">
    <source>
        <dbReference type="ARBA" id="ARBA00005964"/>
    </source>
</evidence>
<keyword evidence="6" id="KW-1185">Reference proteome</keyword>
<evidence type="ECO:0000313" key="6">
    <source>
        <dbReference type="Proteomes" id="UP001055200"/>
    </source>
</evidence>
<dbReference type="Pfam" id="PF00135">
    <property type="entry name" value="COesterase"/>
    <property type="match status" value="1"/>
</dbReference>
<dbReference type="EC" id="3.1.1.-" evidence="3"/>
<comment type="similarity">
    <text evidence="1 3">Belongs to the type-B carboxylesterase/lipase family.</text>
</comment>
<feature type="chain" id="PRO_5044961389" description="Carboxylic ester hydrolase" evidence="3">
    <location>
        <begin position="34"/>
        <end position="551"/>
    </location>
</feature>
<evidence type="ECO:0000259" key="4">
    <source>
        <dbReference type="Pfam" id="PF00135"/>
    </source>
</evidence>
<accession>A0ABY3TZ57</accession>
<evidence type="ECO:0000256" key="3">
    <source>
        <dbReference type="RuleBase" id="RU361235"/>
    </source>
</evidence>
<evidence type="ECO:0000313" key="5">
    <source>
        <dbReference type="EMBL" id="ULN52159.1"/>
    </source>
</evidence>
<feature type="domain" description="Carboxylesterase type B" evidence="4">
    <location>
        <begin position="53"/>
        <end position="543"/>
    </location>
</feature>
<keyword evidence="3" id="KW-0732">Signal</keyword>
<name>A0ABY3TZ57_9MYCO</name>